<comment type="caution">
    <text evidence="3">The sequence shown here is derived from an EMBL/GenBank/DDBJ whole genome shotgun (WGS) entry which is preliminary data.</text>
</comment>
<dbReference type="Pfam" id="PF00550">
    <property type="entry name" value="PP-binding"/>
    <property type="match status" value="1"/>
</dbReference>
<dbReference type="SUPFAM" id="SSF47336">
    <property type="entry name" value="ACP-like"/>
    <property type="match status" value="1"/>
</dbReference>
<evidence type="ECO:0000256" key="1">
    <source>
        <dbReference type="SAM" id="MobiDB-lite"/>
    </source>
</evidence>
<protein>
    <submittedName>
        <fullName evidence="3">Acyl carrier protein</fullName>
    </submittedName>
</protein>
<dbReference type="InterPro" id="IPR009081">
    <property type="entry name" value="PP-bd_ACP"/>
</dbReference>
<feature type="region of interest" description="Disordered" evidence="1">
    <location>
        <begin position="1"/>
        <end position="22"/>
    </location>
</feature>
<dbReference type="EMBL" id="JBEXZR010000014">
    <property type="protein sequence ID" value="MEU0709144.1"/>
    <property type="molecule type" value="Genomic_DNA"/>
</dbReference>
<evidence type="ECO:0000313" key="3">
    <source>
        <dbReference type="EMBL" id="MEU0709144.1"/>
    </source>
</evidence>
<dbReference type="Gene3D" id="1.10.1200.10">
    <property type="entry name" value="ACP-like"/>
    <property type="match status" value="1"/>
</dbReference>
<gene>
    <name evidence="3" type="ORF">ABZ508_17445</name>
</gene>
<dbReference type="Proteomes" id="UP001550378">
    <property type="component" value="Unassembled WGS sequence"/>
</dbReference>
<reference evidence="3 4" key="1">
    <citation type="submission" date="2024-06" db="EMBL/GenBank/DDBJ databases">
        <title>The Natural Products Discovery Center: Release of the First 8490 Sequenced Strains for Exploring Actinobacteria Biosynthetic Diversity.</title>
        <authorList>
            <person name="Kalkreuter E."/>
            <person name="Kautsar S.A."/>
            <person name="Yang D."/>
            <person name="Bader C.D."/>
            <person name="Teijaro C.N."/>
            <person name="Fluegel L."/>
            <person name="Davis C.M."/>
            <person name="Simpson J.R."/>
            <person name="Lauterbach L."/>
            <person name="Steele A.D."/>
            <person name="Gui C."/>
            <person name="Meng S."/>
            <person name="Li G."/>
            <person name="Viehrig K."/>
            <person name="Ye F."/>
            <person name="Su P."/>
            <person name="Kiefer A.F."/>
            <person name="Nichols A."/>
            <person name="Cepeda A.J."/>
            <person name="Yan W."/>
            <person name="Fan B."/>
            <person name="Jiang Y."/>
            <person name="Adhikari A."/>
            <person name="Zheng C.-J."/>
            <person name="Schuster L."/>
            <person name="Cowan T.M."/>
            <person name="Smanski M.J."/>
            <person name="Chevrette M.G."/>
            <person name="De Carvalho L.P.S."/>
            <person name="Shen B."/>
        </authorList>
    </citation>
    <scope>NUCLEOTIDE SEQUENCE [LARGE SCALE GENOMIC DNA]</scope>
    <source>
        <strain evidence="3 4">NPDC006337</strain>
    </source>
</reference>
<proteinExistence type="predicted"/>
<accession>A0ABV2W6G1</accession>
<dbReference type="InterPro" id="IPR036736">
    <property type="entry name" value="ACP-like_sf"/>
</dbReference>
<evidence type="ECO:0000259" key="2">
    <source>
        <dbReference type="PROSITE" id="PS50075"/>
    </source>
</evidence>
<feature type="domain" description="Carrier" evidence="2">
    <location>
        <begin position="347"/>
        <end position="424"/>
    </location>
</feature>
<dbReference type="PROSITE" id="PS50075">
    <property type="entry name" value="CARRIER"/>
    <property type="match status" value="1"/>
</dbReference>
<keyword evidence="4" id="KW-1185">Reference proteome</keyword>
<sequence>MNTTLPSPTTGPAGPGAPTDPAVAAAHPLAETIRGIDTTALDCIQVNAAVLADAAHGPGSHLELGARTGFAPHFAGPGRLPTVERPPADQIRTMGHLLGLSLRAGRPVTEGRALLELLPEDGSPLYVVGDAHRMPWLPYHGHQHMDHSVLLRAVDGGARVEAVDAYDNQTPYGQAEPVVCVFARAEAAALFDGSPALPVAVRPVSPARPPVDLVLDENARDAALLLAGDAPERYAAAFRDHPDQPEACTALLLETWLLNRARRLHAAWAAHHRPGSDLARTAAERAAAWDALAGQCYLAARRVQRGRPVPPQIHTALAELLRADARSAVDATRTPPGEATTMSLDPARVRETVVDTVADVLGIAPEAVAGRDDLTELDGFASFQMVETVERLEDAYGVEFAPGDLEADVLRRVDGLAGLVLRTVTGKEASRA</sequence>
<organism evidence="3 4">
    <name type="scientific">Streptomyces lavendulocolor</name>
    <dbReference type="NCBI Taxonomy" id="67316"/>
    <lineage>
        <taxon>Bacteria</taxon>
        <taxon>Bacillati</taxon>
        <taxon>Actinomycetota</taxon>
        <taxon>Actinomycetes</taxon>
        <taxon>Kitasatosporales</taxon>
        <taxon>Streptomycetaceae</taxon>
        <taxon>Streptomyces</taxon>
    </lineage>
</organism>
<evidence type="ECO:0000313" key="4">
    <source>
        <dbReference type="Proteomes" id="UP001550378"/>
    </source>
</evidence>
<name>A0ABV2W6G1_9ACTN</name>
<dbReference type="RefSeq" id="WP_359806663.1">
    <property type="nucleotide sequence ID" value="NZ_JBEXZQ010000033.1"/>
</dbReference>